<evidence type="ECO:0000313" key="1">
    <source>
        <dbReference type="EMBL" id="PON85668.1"/>
    </source>
</evidence>
<dbReference type="InParanoid" id="A0A2P5EJE5"/>
<gene>
    <name evidence="1" type="ORF">TorRG33x02_185240</name>
</gene>
<proteinExistence type="predicted"/>
<evidence type="ECO:0000313" key="2">
    <source>
        <dbReference type="Proteomes" id="UP000237000"/>
    </source>
</evidence>
<dbReference type="AlphaFoldDB" id="A0A2P5EJE5"/>
<name>A0A2P5EJE5_TREOI</name>
<sequence length="60" mass="6725">RFAQTPLLHDPPPRPLAPPRLHFRAAPQTADAVAPPPSTTPASNRYFQAVKHVKIWTLNY</sequence>
<dbReference type="Proteomes" id="UP000237000">
    <property type="component" value="Unassembled WGS sequence"/>
</dbReference>
<dbReference type="EMBL" id="JXTC01000144">
    <property type="protein sequence ID" value="PON85668.1"/>
    <property type="molecule type" value="Genomic_DNA"/>
</dbReference>
<organism evidence="1 2">
    <name type="scientific">Trema orientale</name>
    <name type="common">Charcoal tree</name>
    <name type="synonym">Celtis orientalis</name>
    <dbReference type="NCBI Taxonomy" id="63057"/>
    <lineage>
        <taxon>Eukaryota</taxon>
        <taxon>Viridiplantae</taxon>
        <taxon>Streptophyta</taxon>
        <taxon>Embryophyta</taxon>
        <taxon>Tracheophyta</taxon>
        <taxon>Spermatophyta</taxon>
        <taxon>Magnoliopsida</taxon>
        <taxon>eudicotyledons</taxon>
        <taxon>Gunneridae</taxon>
        <taxon>Pentapetalae</taxon>
        <taxon>rosids</taxon>
        <taxon>fabids</taxon>
        <taxon>Rosales</taxon>
        <taxon>Cannabaceae</taxon>
        <taxon>Trema</taxon>
    </lineage>
</organism>
<keyword evidence="2" id="KW-1185">Reference proteome</keyword>
<protein>
    <submittedName>
        <fullName evidence="1">Uncharacterized protein</fullName>
    </submittedName>
</protein>
<accession>A0A2P5EJE5</accession>
<comment type="caution">
    <text evidence="1">The sequence shown here is derived from an EMBL/GenBank/DDBJ whole genome shotgun (WGS) entry which is preliminary data.</text>
</comment>
<feature type="non-terminal residue" evidence="1">
    <location>
        <position position="1"/>
    </location>
</feature>
<reference evidence="2" key="1">
    <citation type="submission" date="2016-06" db="EMBL/GenBank/DDBJ databases">
        <title>Parallel loss of symbiosis genes in relatives of nitrogen-fixing non-legume Parasponia.</title>
        <authorList>
            <person name="Van Velzen R."/>
            <person name="Holmer R."/>
            <person name="Bu F."/>
            <person name="Rutten L."/>
            <person name="Van Zeijl A."/>
            <person name="Liu W."/>
            <person name="Santuari L."/>
            <person name="Cao Q."/>
            <person name="Sharma T."/>
            <person name="Shen D."/>
            <person name="Roswanjaya Y."/>
            <person name="Wardhani T."/>
            <person name="Kalhor M.S."/>
            <person name="Jansen J."/>
            <person name="Van den Hoogen J."/>
            <person name="Gungor B."/>
            <person name="Hartog M."/>
            <person name="Hontelez J."/>
            <person name="Verver J."/>
            <person name="Yang W.-C."/>
            <person name="Schijlen E."/>
            <person name="Repin R."/>
            <person name="Schilthuizen M."/>
            <person name="Schranz E."/>
            <person name="Heidstra R."/>
            <person name="Miyata K."/>
            <person name="Fedorova E."/>
            <person name="Kohlen W."/>
            <person name="Bisseling T."/>
            <person name="Smit S."/>
            <person name="Geurts R."/>
        </authorList>
    </citation>
    <scope>NUCLEOTIDE SEQUENCE [LARGE SCALE GENOMIC DNA]</scope>
    <source>
        <strain evidence="2">cv. RG33-2</strain>
    </source>
</reference>